<protein>
    <submittedName>
        <fullName evidence="13">Cytochrome P450 9e2</fullName>
    </submittedName>
</protein>
<dbReference type="GO" id="GO:0005506">
    <property type="term" value="F:iron ion binding"/>
    <property type="evidence" value="ECO:0007669"/>
    <property type="project" value="InterPro"/>
</dbReference>
<keyword evidence="7" id="KW-0256">Endoplasmic reticulum</keyword>
<dbReference type="GO" id="GO:0004497">
    <property type="term" value="F:monooxygenase activity"/>
    <property type="evidence" value="ECO:0007669"/>
    <property type="project" value="UniProtKB-KW"/>
</dbReference>
<evidence type="ECO:0000256" key="12">
    <source>
        <dbReference type="ARBA" id="ARBA00023136"/>
    </source>
</evidence>
<evidence type="ECO:0000256" key="11">
    <source>
        <dbReference type="ARBA" id="ARBA00023033"/>
    </source>
</evidence>
<comment type="cofactor">
    <cofactor evidence="1">
        <name>heme</name>
        <dbReference type="ChEBI" id="CHEBI:30413"/>
    </cofactor>
</comment>
<keyword evidence="12" id="KW-0472">Membrane</keyword>
<keyword evidence="8" id="KW-0492">Microsome</keyword>
<evidence type="ECO:0000256" key="9">
    <source>
        <dbReference type="ARBA" id="ARBA00023002"/>
    </source>
</evidence>
<dbReference type="GO" id="GO:0005789">
    <property type="term" value="C:endoplasmic reticulum membrane"/>
    <property type="evidence" value="ECO:0007669"/>
    <property type="project" value="UniProtKB-SubCell"/>
</dbReference>
<dbReference type="GO" id="GO:0016705">
    <property type="term" value="F:oxidoreductase activity, acting on paired donors, with incorporation or reduction of molecular oxygen"/>
    <property type="evidence" value="ECO:0007669"/>
    <property type="project" value="InterPro"/>
</dbReference>
<dbReference type="InterPro" id="IPR036396">
    <property type="entry name" value="Cyt_P450_sf"/>
</dbReference>
<evidence type="ECO:0000256" key="2">
    <source>
        <dbReference type="ARBA" id="ARBA00004174"/>
    </source>
</evidence>
<evidence type="ECO:0000313" key="13">
    <source>
        <dbReference type="EMBL" id="EFN89040.1"/>
    </source>
</evidence>
<dbReference type="Pfam" id="PF00067">
    <property type="entry name" value="p450"/>
    <property type="match status" value="1"/>
</dbReference>
<evidence type="ECO:0000256" key="4">
    <source>
        <dbReference type="ARBA" id="ARBA00010617"/>
    </source>
</evidence>
<gene>
    <name evidence="13" type="ORF">EAI_11366</name>
</gene>
<keyword evidence="6" id="KW-0479">Metal-binding</keyword>
<keyword evidence="11" id="KW-0503">Monooxygenase</keyword>
<keyword evidence="5" id="KW-0349">Heme</keyword>
<dbReference type="PANTHER" id="PTHR24292:SF54">
    <property type="entry name" value="CYP9F3-RELATED"/>
    <property type="match status" value="1"/>
</dbReference>
<dbReference type="OrthoDB" id="2789670at2759"/>
<dbReference type="Proteomes" id="UP000008237">
    <property type="component" value="Unassembled WGS sequence"/>
</dbReference>
<keyword evidence="9" id="KW-0560">Oxidoreductase</keyword>
<dbReference type="PANTHER" id="PTHR24292">
    <property type="entry name" value="CYTOCHROME P450"/>
    <property type="match status" value="1"/>
</dbReference>
<evidence type="ECO:0000256" key="1">
    <source>
        <dbReference type="ARBA" id="ARBA00001971"/>
    </source>
</evidence>
<evidence type="ECO:0000256" key="8">
    <source>
        <dbReference type="ARBA" id="ARBA00022848"/>
    </source>
</evidence>
<evidence type="ECO:0000256" key="10">
    <source>
        <dbReference type="ARBA" id="ARBA00023004"/>
    </source>
</evidence>
<reference evidence="13 14" key="1">
    <citation type="journal article" date="2010" name="Science">
        <title>Genomic comparison of the ants Camponotus floridanus and Harpegnathos saltator.</title>
        <authorList>
            <person name="Bonasio R."/>
            <person name="Zhang G."/>
            <person name="Ye C."/>
            <person name="Mutti N.S."/>
            <person name="Fang X."/>
            <person name="Qin N."/>
            <person name="Donahue G."/>
            <person name="Yang P."/>
            <person name="Li Q."/>
            <person name="Li C."/>
            <person name="Zhang P."/>
            <person name="Huang Z."/>
            <person name="Berger S.L."/>
            <person name="Reinberg D."/>
            <person name="Wang J."/>
            <person name="Liebig J."/>
        </authorList>
    </citation>
    <scope>NUCLEOTIDE SEQUENCE [LARGE SCALE GENOMIC DNA]</scope>
    <source>
        <strain evidence="13 14">R22 G/1</strain>
    </source>
</reference>
<sequence length="173" mass="20460">MKYMSKLIFNYAVDFINFLVQLPLEKRVMEMKDIFTRYNTDVIATCAYGIRLLKPKVISEKIANFLRDAVETIIRIKIQKGIIRSDMLQLMMESKDKKGDNKELTVEDMAALTFTFFSAGYETSSTLMCFASHWIGRNEKVQNRLQDEIDRVLEDRANRRMKRSTTWNIWMLY</sequence>
<dbReference type="Gene3D" id="1.10.630.10">
    <property type="entry name" value="Cytochrome P450"/>
    <property type="match status" value="1"/>
</dbReference>
<keyword evidence="10" id="KW-0408">Iron</keyword>
<dbReference type="EMBL" id="GL445834">
    <property type="protein sequence ID" value="EFN89040.1"/>
    <property type="molecule type" value="Genomic_DNA"/>
</dbReference>
<evidence type="ECO:0000256" key="6">
    <source>
        <dbReference type="ARBA" id="ARBA00022723"/>
    </source>
</evidence>
<evidence type="ECO:0000256" key="7">
    <source>
        <dbReference type="ARBA" id="ARBA00022824"/>
    </source>
</evidence>
<comment type="subcellular location">
    <subcellularLocation>
        <location evidence="3">Endoplasmic reticulum membrane</location>
        <topology evidence="3">Peripheral membrane protein</topology>
    </subcellularLocation>
    <subcellularLocation>
        <location evidence="2">Microsome membrane</location>
        <topology evidence="2">Peripheral membrane protein</topology>
    </subcellularLocation>
</comment>
<name>E2B5J6_HARSA</name>
<proteinExistence type="inferred from homology"/>
<keyword evidence="14" id="KW-1185">Reference proteome</keyword>
<comment type="similarity">
    <text evidence="4">Belongs to the cytochrome P450 family.</text>
</comment>
<dbReference type="InterPro" id="IPR001128">
    <property type="entry name" value="Cyt_P450"/>
</dbReference>
<accession>E2B5J6</accession>
<evidence type="ECO:0000313" key="14">
    <source>
        <dbReference type="Proteomes" id="UP000008237"/>
    </source>
</evidence>
<dbReference type="InterPro" id="IPR050476">
    <property type="entry name" value="Insect_CytP450_Detox"/>
</dbReference>
<evidence type="ECO:0000256" key="3">
    <source>
        <dbReference type="ARBA" id="ARBA00004406"/>
    </source>
</evidence>
<organism evidence="14">
    <name type="scientific">Harpegnathos saltator</name>
    <name type="common">Jerdon's jumping ant</name>
    <dbReference type="NCBI Taxonomy" id="610380"/>
    <lineage>
        <taxon>Eukaryota</taxon>
        <taxon>Metazoa</taxon>
        <taxon>Ecdysozoa</taxon>
        <taxon>Arthropoda</taxon>
        <taxon>Hexapoda</taxon>
        <taxon>Insecta</taxon>
        <taxon>Pterygota</taxon>
        <taxon>Neoptera</taxon>
        <taxon>Endopterygota</taxon>
        <taxon>Hymenoptera</taxon>
        <taxon>Apocrita</taxon>
        <taxon>Aculeata</taxon>
        <taxon>Formicoidea</taxon>
        <taxon>Formicidae</taxon>
        <taxon>Ponerinae</taxon>
        <taxon>Ponerini</taxon>
        <taxon>Harpegnathos</taxon>
    </lineage>
</organism>
<dbReference type="AlphaFoldDB" id="E2B5J6"/>
<dbReference type="InParanoid" id="E2B5J6"/>
<dbReference type="SUPFAM" id="SSF48264">
    <property type="entry name" value="Cytochrome P450"/>
    <property type="match status" value="1"/>
</dbReference>
<evidence type="ECO:0000256" key="5">
    <source>
        <dbReference type="ARBA" id="ARBA00022617"/>
    </source>
</evidence>
<dbReference type="GO" id="GO:0020037">
    <property type="term" value="F:heme binding"/>
    <property type="evidence" value="ECO:0007669"/>
    <property type="project" value="InterPro"/>
</dbReference>